<evidence type="ECO:0000259" key="3">
    <source>
        <dbReference type="Pfam" id="PF01551"/>
    </source>
</evidence>
<proteinExistence type="predicted"/>
<sequence length="322" mass="32199">MPRTPRPDPWWFVVPTLAILIALGWPSRLPVNPRADPRATVLSGRPALAEAPGAEVAPPARPGPPRGAVAVVDPIRQALAPLAHPAVPNAMPATMPVATATPGGSITHLTPDPLPEPSATRPGASRRPALPPPVATRPGGGATSPAASPPGTGHPLGVTASPTVGIPAPAASGSATAAGGSRPRLGWPLPGPVAVSRAFERPATPFGPGHRGVDLPAPPGGPVIAAADGTVSFAGPVAGRGVVTVTHGELRTTYEPVLPTAQVGAVLRAGEPLGTLLAGHGGCPAPACLHWGLLRGSEYLDPLGMFRRVPPRLLPLGGVNAR</sequence>
<name>A0ABT0JXB0_9ACTN</name>
<evidence type="ECO:0000313" key="4">
    <source>
        <dbReference type="EMBL" id="MCK9876180.1"/>
    </source>
</evidence>
<dbReference type="InterPro" id="IPR050570">
    <property type="entry name" value="Cell_wall_metabolism_enzyme"/>
</dbReference>
<feature type="compositionally biased region" description="Low complexity" evidence="2">
    <location>
        <begin position="93"/>
        <end position="102"/>
    </location>
</feature>
<keyword evidence="1" id="KW-0732">Signal</keyword>
<organism evidence="4 5">
    <name type="scientific">Frankia umida</name>
    <dbReference type="NCBI Taxonomy" id="573489"/>
    <lineage>
        <taxon>Bacteria</taxon>
        <taxon>Bacillati</taxon>
        <taxon>Actinomycetota</taxon>
        <taxon>Actinomycetes</taxon>
        <taxon>Frankiales</taxon>
        <taxon>Frankiaceae</taxon>
        <taxon>Frankia</taxon>
    </lineage>
</organism>
<dbReference type="SUPFAM" id="SSF51261">
    <property type="entry name" value="Duplicated hybrid motif"/>
    <property type="match status" value="1"/>
</dbReference>
<dbReference type="RefSeq" id="WP_248824503.1">
    <property type="nucleotide sequence ID" value="NZ_JALKFT010000008.1"/>
</dbReference>
<dbReference type="InterPro" id="IPR011055">
    <property type="entry name" value="Dup_hybrid_motif"/>
</dbReference>
<evidence type="ECO:0000256" key="2">
    <source>
        <dbReference type="SAM" id="MobiDB-lite"/>
    </source>
</evidence>
<dbReference type="EMBL" id="JALKFT010000008">
    <property type="protein sequence ID" value="MCK9876180.1"/>
    <property type="molecule type" value="Genomic_DNA"/>
</dbReference>
<feature type="compositionally biased region" description="Low complexity" evidence="2">
    <location>
        <begin position="167"/>
        <end position="184"/>
    </location>
</feature>
<dbReference type="CDD" id="cd12797">
    <property type="entry name" value="M23_peptidase"/>
    <property type="match status" value="1"/>
</dbReference>
<comment type="caution">
    <text evidence="4">The sequence shown here is derived from an EMBL/GenBank/DDBJ whole genome shotgun (WGS) entry which is preliminary data.</text>
</comment>
<reference evidence="4 5" key="1">
    <citation type="submission" date="2022-04" db="EMBL/GenBank/DDBJ databases">
        <title>Genome diversity in the genus Frankia.</title>
        <authorList>
            <person name="Carlos-Shanley C."/>
            <person name="Hahn D."/>
        </authorList>
    </citation>
    <scope>NUCLEOTIDE SEQUENCE [LARGE SCALE GENOMIC DNA]</scope>
    <source>
        <strain evidence="4 5">Ag45/Mut15</strain>
    </source>
</reference>
<dbReference type="Pfam" id="PF01551">
    <property type="entry name" value="Peptidase_M23"/>
    <property type="match status" value="1"/>
</dbReference>
<dbReference type="Gene3D" id="2.70.70.10">
    <property type="entry name" value="Glucose Permease (Domain IIA)"/>
    <property type="match status" value="1"/>
</dbReference>
<feature type="domain" description="M23ase beta-sheet core" evidence="3">
    <location>
        <begin position="209"/>
        <end position="302"/>
    </location>
</feature>
<dbReference type="InterPro" id="IPR016047">
    <property type="entry name" value="M23ase_b-sheet_dom"/>
</dbReference>
<feature type="region of interest" description="Disordered" evidence="2">
    <location>
        <begin position="93"/>
        <end position="189"/>
    </location>
</feature>
<gene>
    <name evidence="4" type="ORF">MXD59_10400</name>
</gene>
<dbReference type="Proteomes" id="UP001201873">
    <property type="component" value="Unassembled WGS sequence"/>
</dbReference>
<accession>A0ABT0JXB0</accession>
<evidence type="ECO:0000256" key="1">
    <source>
        <dbReference type="ARBA" id="ARBA00022729"/>
    </source>
</evidence>
<evidence type="ECO:0000313" key="5">
    <source>
        <dbReference type="Proteomes" id="UP001201873"/>
    </source>
</evidence>
<dbReference type="PANTHER" id="PTHR21666">
    <property type="entry name" value="PEPTIDASE-RELATED"/>
    <property type="match status" value="1"/>
</dbReference>
<keyword evidence="5" id="KW-1185">Reference proteome</keyword>
<dbReference type="PANTHER" id="PTHR21666:SF289">
    <property type="entry name" value="L-ALA--D-GLU ENDOPEPTIDASE"/>
    <property type="match status" value="1"/>
</dbReference>
<protein>
    <submittedName>
        <fullName evidence="4">Peptidoglycan DD-metalloendopeptidase family protein</fullName>
    </submittedName>
</protein>